<dbReference type="Proteomes" id="UP000499080">
    <property type="component" value="Unassembled WGS sequence"/>
</dbReference>
<reference evidence="1 2" key="1">
    <citation type="journal article" date="2019" name="Sci. Rep.">
        <title>Orb-weaving spider Araneus ventricosus genome elucidates the spidroin gene catalogue.</title>
        <authorList>
            <person name="Kono N."/>
            <person name="Nakamura H."/>
            <person name="Ohtoshi R."/>
            <person name="Moran D.A.P."/>
            <person name="Shinohara A."/>
            <person name="Yoshida Y."/>
            <person name="Fujiwara M."/>
            <person name="Mori M."/>
            <person name="Tomita M."/>
            <person name="Arakawa K."/>
        </authorList>
    </citation>
    <scope>NUCLEOTIDE SEQUENCE [LARGE SCALE GENOMIC DNA]</scope>
</reference>
<gene>
    <name evidence="1" type="ORF">AVEN_68977_1</name>
</gene>
<name>A0A4Y2WGM2_ARAVE</name>
<sequence>MPMRIKLRATALNSERYGESDHAVADIAPSVLKDIGLLTKTDTSQVVDRYEIRREKSHSRNDKVNRTPSNYVVFILTKEKIIT</sequence>
<evidence type="ECO:0000313" key="2">
    <source>
        <dbReference type="Proteomes" id="UP000499080"/>
    </source>
</evidence>
<protein>
    <submittedName>
        <fullName evidence="1">Uncharacterized protein</fullName>
    </submittedName>
</protein>
<proteinExistence type="predicted"/>
<evidence type="ECO:0000313" key="1">
    <source>
        <dbReference type="EMBL" id="GBO36753.1"/>
    </source>
</evidence>
<organism evidence="1 2">
    <name type="scientific">Araneus ventricosus</name>
    <name type="common">Orbweaver spider</name>
    <name type="synonym">Epeira ventricosa</name>
    <dbReference type="NCBI Taxonomy" id="182803"/>
    <lineage>
        <taxon>Eukaryota</taxon>
        <taxon>Metazoa</taxon>
        <taxon>Ecdysozoa</taxon>
        <taxon>Arthropoda</taxon>
        <taxon>Chelicerata</taxon>
        <taxon>Arachnida</taxon>
        <taxon>Araneae</taxon>
        <taxon>Araneomorphae</taxon>
        <taxon>Entelegynae</taxon>
        <taxon>Araneoidea</taxon>
        <taxon>Araneidae</taxon>
        <taxon>Araneus</taxon>
    </lineage>
</organism>
<keyword evidence="2" id="KW-1185">Reference proteome</keyword>
<dbReference type="OrthoDB" id="6778712at2759"/>
<dbReference type="EMBL" id="BGPR01061003">
    <property type="protein sequence ID" value="GBO36753.1"/>
    <property type="molecule type" value="Genomic_DNA"/>
</dbReference>
<dbReference type="AlphaFoldDB" id="A0A4Y2WGM2"/>
<accession>A0A4Y2WGM2</accession>
<comment type="caution">
    <text evidence="1">The sequence shown here is derived from an EMBL/GenBank/DDBJ whole genome shotgun (WGS) entry which is preliminary data.</text>
</comment>